<gene>
    <name evidence="2" type="ORF">LtaPh_2106321</name>
</gene>
<sequence length="267" mass="27617">MQPDILAAVAMREVQAAFRSKPDAAADSVTLTIGSFVSDGSSAISSVPPFVATPGHSTDAGQDTAARGHLRQQTLLSSFLATSAAGRGAPSALQQRSSGNVAEVLSSNGSWRDNSDSNDSVHIEGDAVILSISSQSLSSNSGDMSSVLLIDRTPPFSKRDAMPETRCVTKAWTLDMCESSPCEAATASESSQAPLLSPPLPVGKLETEECPGESHGVTRHHGHQRRLGVHLSVVPQLPPSSPAPASAVEVIEDNGGVEGEDGVTIID</sequence>
<comment type="caution">
    <text evidence="2">The sequence shown here is derived from an EMBL/GenBank/DDBJ whole genome shotgun (WGS) entry which is preliminary data.</text>
</comment>
<accession>A0A640KG69</accession>
<reference evidence="2" key="1">
    <citation type="submission" date="2019-11" db="EMBL/GenBank/DDBJ databases">
        <title>Leishmania tarentolae CDS.</title>
        <authorList>
            <person name="Goto Y."/>
            <person name="Yamagishi J."/>
        </authorList>
    </citation>
    <scope>NUCLEOTIDE SEQUENCE [LARGE SCALE GENOMIC DNA]</scope>
    <source>
        <strain evidence="2">Parrot Tar II</strain>
    </source>
</reference>
<organism evidence="2 3">
    <name type="scientific">Leishmania tarentolae</name>
    <name type="common">Sauroleishmania tarentolae</name>
    <dbReference type="NCBI Taxonomy" id="5689"/>
    <lineage>
        <taxon>Eukaryota</taxon>
        <taxon>Discoba</taxon>
        <taxon>Euglenozoa</taxon>
        <taxon>Kinetoplastea</taxon>
        <taxon>Metakinetoplastina</taxon>
        <taxon>Trypanosomatida</taxon>
        <taxon>Trypanosomatidae</taxon>
        <taxon>Leishmaniinae</taxon>
        <taxon>Leishmania</taxon>
        <taxon>lizard Leishmania</taxon>
    </lineage>
</organism>
<feature type="compositionally biased region" description="Basic residues" evidence="1">
    <location>
        <begin position="217"/>
        <end position="226"/>
    </location>
</feature>
<dbReference type="VEuPathDB" id="TriTrypDB:LtaPh_2106321"/>
<feature type="compositionally biased region" description="Polar residues" evidence="1">
    <location>
        <begin position="92"/>
        <end position="112"/>
    </location>
</feature>
<evidence type="ECO:0000313" key="2">
    <source>
        <dbReference type="EMBL" id="GET88298.1"/>
    </source>
</evidence>
<name>A0A640KG69_LEITA</name>
<evidence type="ECO:0000313" key="3">
    <source>
        <dbReference type="Proteomes" id="UP000419144"/>
    </source>
</evidence>
<proteinExistence type="predicted"/>
<evidence type="ECO:0000256" key="1">
    <source>
        <dbReference type="SAM" id="MobiDB-lite"/>
    </source>
</evidence>
<protein>
    <submittedName>
        <fullName evidence="2">DNA polymerase eta, putative</fullName>
    </submittedName>
</protein>
<dbReference type="AlphaFoldDB" id="A0A640KG69"/>
<keyword evidence="3" id="KW-1185">Reference proteome</keyword>
<dbReference type="EMBL" id="BLBS01000026">
    <property type="protein sequence ID" value="GET88298.1"/>
    <property type="molecule type" value="Genomic_DNA"/>
</dbReference>
<feature type="region of interest" description="Disordered" evidence="1">
    <location>
        <begin position="185"/>
        <end position="226"/>
    </location>
</feature>
<feature type="region of interest" description="Disordered" evidence="1">
    <location>
        <begin position="90"/>
        <end position="119"/>
    </location>
</feature>
<dbReference type="Proteomes" id="UP000419144">
    <property type="component" value="Unassembled WGS sequence"/>
</dbReference>